<dbReference type="PANTHER" id="PTHR22916:SF3">
    <property type="entry name" value="UDP-GLCNAC:BETAGAL BETA-1,3-N-ACETYLGLUCOSAMINYLTRANSFERASE-LIKE PROTEIN 1"/>
    <property type="match status" value="1"/>
</dbReference>
<keyword evidence="2" id="KW-0808">Transferase</keyword>
<dbReference type="PANTHER" id="PTHR22916">
    <property type="entry name" value="GLYCOSYLTRANSFERASE"/>
    <property type="match status" value="1"/>
</dbReference>
<dbReference type="CDD" id="cd00761">
    <property type="entry name" value="Glyco_tranf_GTA_type"/>
    <property type="match status" value="1"/>
</dbReference>
<comment type="caution">
    <text evidence="2">The sequence shown here is derived from an EMBL/GenBank/DDBJ whole genome shotgun (WGS) entry which is preliminary data.</text>
</comment>
<keyword evidence="3" id="KW-1185">Reference proteome</keyword>
<dbReference type="Gene3D" id="3.90.550.10">
    <property type="entry name" value="Spore Coat Polysaccharide Biosynthesis Protein SpsA, Chain A"/>
    <property type="match status" value="1"/>
</dbReference>
<accession>A0ABT2TY89</accession>
<feature type="domain" description="Glycosyltransferase 2-like" evidence="1">
    <location>
        <begin position="4"/>
        <end position="131"/>
    </location>
</feature>
<dbReference type="Proteomes" id="UP001652409">
    <property type="component" value="Unassembled WGS sequence"/>
</dbReference>
<evidence type="ECO:0000313" key="3">
    <source>
        <dbReference type="Proteomes" id="UP001652409"/>
    </source>
</evidence>
<dbReference type="EC" id="2.4.-.-" evidence="2"/>
<dbReference type="Pfam" id="PF00535">
    <property type="entry name" value="Glycos_transf_2"/>
    <property type="match status" value="1"/>
</dbReference>
<name>A0ABT2TY89_9FIRM</name>
<dbReference type="RefSeq" id="WP_158422873.1">
    <property type="nucleotide sequence ID" value="NZ_JAOQJL010000058.1"/>
</dbReference>
<sequence>MKLSVIIPVHNAAPYLPACLDSVLSQDLTDLQVICVDDDSTDQSAQIITNYTHKDSRVMLIRHPMTMYAGSCRNTGLVAATGEYVHFLDSDDIVEKGAYRRYYQLAKEMDADMVKGKSRCFDNATGQISSTAILRFSGLPENYYGKAVSFSQNPSAFSHVSVVPWNGIYKRQFLLEHRLWFNDFICVNDRSFFNEVSLAADRVVFTKDRLVKYRINNSQSLVGNRARNFQCQFRSFALIRKQCQKYNITGAALAEILNRELTDLFIWYRKYRNVPEVQESIVSSTTEFARSLDILPLKDYPPVFKWYYDYLLLTQDHILTIALHLSSSAEQLTKCMESILLQDMPKFRVYGIAPSGTDTSVYQSFMDKDTRFCGVLPSSGDIPKENVYFLELKPTVLKDADTFQKLIRHSMETAKNMAPVILTL</sequence>
<proteinExistence type="predicted"/>
<organism evidence="2 3">
    <name type="scientific">Blautia ammoniilytica</name>
    <dbReference type="NCBI Taxonomy" id="2981782"/>
    <lineage>
        <taxon>Bacteria</taxon>
        <taxon>Bacillati</taxon>
        <taxon>Bacillota</taxon>
        <taxon>Clostridia</taxon>
        <taxon>Lachnospirales</taxon>
        <taxon>Lachnospiraceae</taxon>
        <taxon>Blautia</taxon>
    </lineage>
</organism>
<evidence type="ECO:0000259" key="1">
    <source>
        <dbReference type="Pfam" id="PF00535"/>
    </source>
</evidence>
<dbReference type="SUPFAM" id="SSF53448">
    <property type="entry name" value="Nucleotide-diphospho-sugar transferases"/>
    <property type="match status" value="1"/>
</dbReference>
<gene>
    <name evidence="2" type="ORF">OCV61_17755</name>
</gene>
<protein>
    <submittedName>
        <fullName evidence="2">Glycosyltransferase</fullName>
        <ecNumber evidence="2">2.4.-.-</ecNumber>
    </submittedName>
</protein>
<dbReference type="InterPro" id="IPR001173">
    <property type="entry name" value="Glyco_trans_2-like"/>
</dbReference>
<evidence type="ECO:0000313" key="2">
    <source>
        <dbReference type="EMBL" id="MCU6767213.1"/>
    </source>
</evidence>
<dbReference type="GO" id="GO:0016757">
    <property type="term" value="F:glycosyltransferase activity"/>
    <property type="evidence" value="ECO:0007669"/>
    <property type="project" value="UniProtKB-KW"/>
</dbReference>
<dbReference type="EMBL" id="JAOQJL010000058">
    <property type="protein sequence ID" value="MCU6767213.1"/>
    <property type="molecule type" value="Genomic_DNA"/>
</dbReference>
<keyword evidence="2" id="KW-0328">Glycosyltransferase</keyword>
<dbReference type="InterPro" id="IPR029044">
    <property type="entry name" value="Nucleotide-diphossugar_trans"/>
</dbReference>
<reference evidence="2 3" key="1">
    <citation type="journal article" date="2021" name="ISME Commun">
        <title>Automated analysis of genomic sequences facilitates high-throughput and comprehensive description of bacteria.</title>
        <authorList>
            <person name="Hitch T.C.A."/>
        </authorList>
    </citation>
    <scope>NUCLEOTIDE SEQUENCE [LARGE SCALE GENOMIC DNA]</scope>
    <source>
        <strain evidence="2 3">Sanger_23</strain>
    </source>
</reference>